<evidence type="ECO:0000313" key="2">
    <source>
        <dbReference type="EMBL" id="QDT33784.1"/>
    </source>
</evidence>
<dbReference type="AlphaFoldDB" id="A0A517QQ94"/>
<keyword evidence="1" id="KW-0472">Membrane</keyword>
<dbReference type="RefSeq" id="WP_145200650.1">
    <property type="nucleotide sequence ID" value="NZ_CP036267.1"/>
</dbReference>
<protein>
    <submittedName>
        <fullName evidence="2">Uncharacterized protein</fullName>
    </submittedName>
</protein>
<sequence>MKNTPTKINTKTLRTGATLTEVLVSLLIFSVGIVSVFTLFPVSLLSSIQATKLTNSKILADNVVDIVRTAPHILRPPGGAATDTWTGEWESNKAYAVNDLVWPRIQSGQLFPQPNLAYRCTAAGTSGAAEPKWLTTGANVNDGGVTWQRVALSNYVIDPLGRFRDGTTPGLRRDTFGYDSGFLVGGLARTDGGGFTDYVSARPFFTQPDSWTIALNEIPSAITATSVTFPASVPLESVNATDQRLVVVSADGTQSASRSINNISGQTIYIPTGQDLPSNLNSLAEVSTVRVEVFAPRYSYILTVRRPDEYVQPKVSAVILFNRSFSFEDEEVFKANFGNSGYNDESEVDATAIPLAMSMTDNQVLISWAGKKQPLLREGNYLFDAREVIWYRMSVITLDANNERALITLDRAVEQITVNTGNSSDVGRAIFLPGIVEIFEL</sequence>
<keyword evidence="1" id="KW-1133">Transmembrane helix</keyword>
<gene>
    <name evidence="2" type="ORF">Mal48_30390</name>
</gene>
<feature type="transmembrane region" description="Helical" evidence="1">
    <location>
        <begin position="21"/>
        <end position="45"/>
    </location>
</feature>
<proteinExistence type="predicted"/>
<evidence type="ECO:0000256" key="1">
    <source>
        <dbReference type="SAM" id="Phobius"/>
    </source>
</evidence>
<dbReference type="OrthoDB" id="208408at2"/>
<dbReference type="EMBL" id="CP036267">
    <property type="protein sequence ID" value="QDT33784.1"/>
    <property type="molecule type" value="Genomic_DNA"/>
</dbReference>
<accession>A0A517QQ94</accession>
<organism evidence="2 3">
    <name type="scientific">Thalassoglobus polymorphus</name>
    <dbReference type="NCBI Taxonomy" id="2527994"/>
    <lineage>
        <taxon>Bacteria</taxon>
        <taxon>Pseudomonadati</taxon>
        <taxon>Planctomycetota</taxon>
        <taxon>Planctomycetia</taxon>
        <taxon>Planctomycetales</taxon>
        <taxon>Planctomycetaceae</taxon>
        <taxon>Thalassoglobus</taxon>
    </lineage>
</organism>
<dbReference type="KEGG" id="tpol:Mal48_30390"/>
<name>A0A517QQ94_9PLAN</name>
<dbReference type="Proteomes" id="UP000315724">
    <property type="component" value="Chromosome"/>
</dbReference>
<reference evidence="2 3" key="1">
    <citation type="submission" date="2019-02" db="EMBL/GenBank/DDBJ databases">
        <title>Deep-cultivation of Planctomycetes and their phenomic and genomic characterization uncovers novel biology.</title>
        <authorList>
            <person name="Wiegand S."/>
            <person name="Jogler M."/>
            <person name="Boedeker C."/>
            <person name="Pinto D."/>
            <person name="Vollmers J."/>
            <person name="Rivas-Marin E."/>
            <person name="Kohn T."/>
            <person name="Peeters S.H."/>
            <person name="Heuer A."/>
            <person name="Rast P."/>
            <person name="Oberbeckmann S."/>
            <person name="Bunk B."/>
            <person name="Jeske O."/>
            <person name="Meyerdierks A."/>
            <person name="Storesund J.E."/>
            <person name="Kallscheuer N."/>
            <person name="Luecker S."/>
            <person name="Lage O.M."/>
            <person name="Pohl T."/>
            <person name="Merkel B.J."/>
            <person name="Hornburger P."/>
            <person name="Mueller R.-W."/>
            <person name="Bruemmer F."/>
            <person name="Labrenz M."/>
            <person name="Spormann A.M."/>
            <person name="Op den Camp H."/>
            <person name="Overmann J."/>
            <person name="Amann R."/>
            <person name="Jetten M.S.M."/>
            <person name="Mascher T."/>
            <person name="Medema M.H."/>
            <person name="Devos D.P."/>
            <person name="Kaster A.-K."/>
            <person name="Ovreas L."/>
            <person name="Rohde M."/>
            <person name="Galperin M.Y."/>
            <person name="Jogler C."/>
        </authorList>
    </citation>
    <scope>NUCLEOTIDE SEQUENCE [LARGE SCALE GENOMIC DNA]</scope>
    <source>
        <strain evidence="2 3">Mal48</strain>
    </source>
</reference>
<keyword evidence="3" id="KW-1185">Reference proteome</keyword>
<evidence type="ECO:0000313" key="3">
    <source>
        <dbReference type="Proteomes" id="UP000315724"/>
    </source>
</evidence>
<keyword evidence="1" id="KW-0812">Transmembrane</keyword>